<feature type="region of interest" description="Disordered" evidence="1">
    <location>
        <begin position="29"/>
        <end position="181"/>
    </location>
</feature>
<organism evidence="2 3">
    <name type="scientific">Cryphonectria parasitica (strain ATCC 38755 / EP155)</name>
    <dbReference type="NCBI Taxonomy" id="660469"/>
    <lineage>
        <taxon>Eukaryota</taxon>
        <taxon>Fungi</taxon>
        <taxon>Dikarya</taxon>
        <taxon>Ascomycota</taxon>
        <taxon>Pezizomycotina</taxon>
        <taxon>Sordariomycetes</taxon>
        <taxon>Sordariomycetidae</taxon>
        <taxon>Diaporthales</taxon>
        <taxon>Cryphonectriaceae</taxon>
        <taxon>Cryphonectria-Endothia species complex</taxon>
        <taxon>Cryphonectria</taxon>
    </lineage>
</organism>
<feature type="compositionally biased region" description="Basic and acidic residues" evidence="1">
    <location>
        <begin position="139"/>
        <end position="148"/>
    </location>
</feature>
<dbReference type="OrthoDB" id="5380416at2759"/>
<evidence type="ECO:0000313" key="3">
    <source>
        <dbReference type="Proteomes" id="UP000803844"/>
    </source>
</evidence>
<gene>
    <name evidence="2" type="ORF">M406DRAFT_352079</name>
</gene>
<dbReference type="EMBL" id="MU032348">
    <property type="protein sequence ID" value="KAF3765135.1"/>
    <property type="molecule type" value="Genomic_DNA"/>
</dbReference>
<dbReference type="RefSeq" id="XP_040776096.1">
    <property type="nucleotide sequence ID" value="XM_040922663.1"/>
</dbReference>
<feature type="compositionally biased region" description="Polar residues" evidence="1">
    <location>
        <begin position="116"/>
        <end position="125"/>
    </location>
</feature>
<dbReference type="AlphaFoldDB" id="A0A9P4Y2U3"/>
<dbReference type="Proteomes" id="UP000803844">
    <property type="component" value="Unassembled WGS sequence"/>
</dbReference>
<keyword evidence="3" id="KW-1185">Reference proteome</keyword>
<feature type="compositionally biased region" description="Low complexity" evidence="1">
    <location>
        <begin position="151"/>
        <end position="172"/>
    </location>
</feature>
<feature type="region of interest" description="Disordered" evidence="1">
    <location>
        <begin position="1"/>
        <end position="20"/>
    </location>
</feature>
<name>A0A9P4Y2U3_CRYP1</name>
<feature type="compositionally biased region" description="Polar residues" evidence="1">
    <location>
        <begin position="58"/>
        <end position="90"/>
    </location>
</feature>
<accession>A0A9P4Y2U3</accession>
<protein>
    <submittedName>
        <fullName evidence="2">Uncharacterized protein</fullName>
    </submittedName>
</protein>
<evidence type="ECO:0000313" key="2">
    <source>
        <dbReference type="EMBL" id="KAF3765135.1"/>
    </source>
</evidence>
<dbReference type="GeneID" id="63839792"/>
<reference evidence="2" key="1">
    <citation type="journal article" date="2020" name="Phytopathology">
        <title>Genome sequence of the chestnut blight fungus Cryphonectria parasitica EP155: A fundamental resource for an archetypical invasive plant pathogen.</title>
        <authorList>
            <person name="Crouch J.A."/>
            <person name="Dawe A."/>
            <person name="Aerts A."/>
            <person name="Barry K."/>
            <person name="Churchill A.C.L."/>
            <person name="Grimwood J."/>
            <person name="Hillman B."/>
            <person name="Milgroom M.G."/>
            <person name="Pangilinan J."/>
            <person name="Smith M."/>
            <person name="Salamov A."/>
            <person name="Schmutz J."/>
            <person name="Yadav J."/>
            <person name="Grigoriev I.V."/>
            <person name="Nuss D."/>
        </authorList>
    </citation>
    <scope>NUCLEOTIDE SEQUENCE</scope>
    <source>
        <strain evidence="2">EP155</strain>
    </source>
</reference>
<evidence type="ECO:0000256" key="1">
    <source>
        <dbReference type="SAM" id="MobiDB-lite"/>
    </source>
</evidence>
<comment type="caution">
    <text evidence="2">The sequence shown here is derived from an EMBL/GenBank/DDBJ whole genome shotgun (WGS) entry which is preliminary data.</text>
</comment>
<sequence length="208" mass="21715">MPSLAGGNGAAKPATSKFQLPALDLKFGSLTEGTDIPPPLPSPIQEEAPELPKAAQPAVNSATHHPTIASNATQTTPEVQSNGLTRSAEQQPPASPTSTKAPPSIRLDGAIPRPPSQSNASIATDKQSKRSSGWFRRLRGSDSLDIRRSSRIFISGDGPKPATPTTPTTPRFTGPPPPKIPEFKALGSKVDISDDAGSLGSDLFKDIK</sequence>
<proteinExistence type="predicted"/>